<comment type="caution">
    <text evidence="12">The sequence shown here is derived from an EMBL/GenBank/DDBJ whole genome shotgun (WGS) entry which is preliminary data.</text>
</comment>
<keyword evidence="3" id="KW-0813">Transport</keyword>
<evidence type="ECO:0000256" key="1">
    <source>
        <dbReference type="ARBA" id="ARBA00004377"/>
    </source>
</evidence>
<dbReference type="InterPro" id="IPR025691">
    <property type="entry name" value="GspL_pp_dom"/>
</dbReference>
<keyword evidence="4" id="KW-1003">Cell membrane</keyword>
<dbReference type="RefSeq" id="WP_344763082.1">
    <property type="nucleotide sequence ID" value="NZ_BAAAZE010000008.1"/>
</dbReference>
<dbReference type="PIRSF" id="PIRSF015761">
    <property type="entry name" value="Protein_L"/>
    <property type="match status" value="1"/>
</dbReference>
<keyword evidence="5" id="KW-0997">Cell inner membrane</keyword>
<keyword evidence="7" id="KW-0653">Protein transport</keyword>
<keyword evidence="9" id="KW-0472">Membrane</keyword>
<keyword evidence="13" id="KW-1185">Reference proteome</keyword>
<evidence type="ECO:0000256" key="5">
    <source>
        <dbReference type="ARBA" id="ARBA00022519"/>
    </source>
</evidence>
<dbReference type="InterPro" id="IPR007812">
    <property type="entry name" value="T2SS_protein-GspL"/>
</dbReference>
<dbReference type="InterPro" id="IPR043129">
    <property type="entry name" value="ATPase_NBD"/>
</dbReference>
<reference evidence="13" key="1">
    <citation type="journal article" date="2019" name="Int. J. Syst. Evol. Microbiol.">
        <title>The Global Catalogue of Microorganisms (GCM) 10K type strain sequencing project: providing services to taxonomists for standard genome sequencing and annotation.</title>
        <authorList>
            <consortium name="The Broad Institute Genomics Platform"/>
            <consortium name="The Broad Institute Genome Sequencing Center for Infectious Disease"/>
            <person name="Wu L."/>
            <person name="Ma J."/>
        </authorList>
    </citation>
    <scope>NUCLEOTIDE SEQUENCE [LARGE SCALE GENOMIC DNA]</scope>
    <source>
        <strain evidence="13">JCM 16673</strain>
    </source>
</reference>
<protein>
    <recommendedName>
        <fullName evidence="14">General secretion pathway protein GspL</fullName>
    </recommendedName>
</protein>
<dbReference type="Pfam" id="PF05134">
    <property type="entry name" value="T2SSL"/>
    <property type="match status" value="1"/>
</dbReference>
<dbReference type="Gene3D" id="3.30.420.380">
    <property type="match status" value="1"/>
</dbReference>
<keyword evidence="6" id="KW-0812">Transmembrane</keyword>
<feature type="domain" description="GspL periplasmic" evidence="11">
    <location>
        <begin position="265"/>
        <end position="406"/>
    </location>
</feature>
<accession>A0ABP7T7S9</accession>
<evidence type="ECO:0000256" key="8">
    <source>
        <dbReference type="ARBA" id="ARBA00022989"/>
    </source>
</evidence>
<dbReference type="Pfam" id="PF12693">
    <property type="entry name" value="GspL_C"/>
    <property type="match status" value="1"/>
</dbReference>
<proteinExistence type="inferred from homology"/>
<organism evidence="12 13">
    <name type="scientific">Actimicrobium antarcticum</name>
    <dbReference type="NCBI Taxonomy" id="1051899"/>
    <lineage>
        <taxon>Bacteria</taxon>
        <taxon>Pseudomonadati</taxon>
        <taxon>Pseudomonadota</taxon>
        <taxon>Betaproteobacteria</taxon>
        <taxon>Burkholderiales</taxon>
        <taxon>Oxalobacteraceae</taxon>
        <taxon>Actimicrobium</taxon>
    </lineage>
</organism>
<evidence type="ECO:0000256" key="2">
    <source>
        <dbReference type="ARBA" id="ARBA00005318"/>
    </source>
</evidence>
<dbReference type="SUPFAM" id="SSF53067">
    <property type="entry name" value="Actin-like ATPase domain"/>
    <property type="match status" value="1"/>
</dbReference>
<comment type="subcellular location">
    <subcellularLocation>
        <location evidence="1">Cell inner membrane</location>
        <topology evidence="1">Single-pass membrane protein</topology>
    </subcellularLocation>
</comment>
<evidence type="ECO:0000256" key="9">
    <source>
        <dbReference type="ARBA" id="ARBA00023136"/>
    </source>
</evidence>
<dbReference type="EMBL" id="BAAAZE010000008">
    <property type="protein sequence ID" value="GAA4022225.1"/>
    <property type="molecule type" value="Genomic_DNA"/>
</dbReference>
<dbReference type="NCBIfam" id="TIGR01709">
    <property type="entry name" value="typeII_sec_gspL"/>
    <property type="match status" value="1"/>
</dbReference>
<evidence type="ECO:0000259" key="11">
    <source>
        <dbReference type="Pfam" id="PF12693"/>
    </source>
</evidence>
<gene>
    <name evidence="12" type="ORF">GCM10022212_19190</name>
</gene>
<dbReference type="InterPro" id="IPR024230">
    <property type="entry name" value="GspL_cyto_dom"/>
</dbReference>
<name>A0ABP7T7S9_9BURK</name>
<dbReference type="Proteomes" id="UP001501353">
    <property type="component" value="Unassembled WGS sequence"/>
</dbReference>
<feature type="domain" description="GspL cytoplasmic actin-ATPase-like" evidence="10">
    <location>
        <begin position="32"/>
        <end position="150"/>
    </location>
</feature>
<evidence type="ECO:0000256" key="4">
    <source>
        <dbReference type="ARBA" id="ARBA00022475"/>
    </source>
</evidence>
<keyword evidence="8" id="KW-1133">Transmembrane helix</keyword>
<evidence type="ECO:0000313" key="13">
    <source>
        <dbReference type="Proteomes" id="UP001501353"/>
    </source>
</evidence>
<evidence type="ECO:0000259" key="10">
    <source>
        <dbReference type="Pfam" id="PF05134"/>
    </source>
</evidence>
<evidence type="ECO:0008006" key="14">
    <source>
        <dbReference type="Google" id="ProtNLM"/>
    </source>
</evidence>
<evidence type="ECO:0000256" key="6">
    <source>
        <dbReference type="ARBA" id="ARBA00022692"/>
    </source>
</evidence>
<evidence type="ECO:0000256" key="3">
    <source>
        <dbReference type="ARBA" id="ARBA00022448"/>
    </source>
</evidence>
<comment type="similarity">
    <text evidence="2">Belongs to the GSP L family.</text>
</comment>
<evidence type="ECO:0000256" key="7">
    <source>
        <dbReference type="ARBA" id="ARBA00022927"/>
    </source>
</evidence>
<sequence length="418" mass="44607">MSTLYIRLLSRAAAERLDDIGQLVCAFALVTDGGAIVREGDAALDDLGPVIGQAQQVTMLLAASDVTLLRIRVPPLSSSRLRAALPNLLEEKLMSDPVDCAIVAGPAGADGLRSVAVVQRAWLEQLVGSLSRLGARNIKALPTQLCVAHQDGVVTAAIAERSTDLDLVIRLGADEGIGIAILPDQAESAVQEAVQTLCAVVPQAPIALYVAPSSMAAYQAVLDSAVLHERISLFADNWLRWITSAREVTLNLMNGLGVAAGGGLNWRPWRWAIGLGVVALLLNVVALNVDWLRMKREANALQTGMILVYKTAFPKETAIIDPIVQMRQKIAVGQRASGQAAPDDFSSMLIAFTTAWSSVMQGGQSLMIAGIEYHDRGLLIKLKPDAAPPLDQIKAALAQQQLSLSQQNAGVWQIRSTR</sequence>
<evidence type="ECO:0000313" key="12">
    <source>
        <dbReference type="EMBL" id="GAA4022225.1"/>
    </source>
</evidence>